<dbReference type="InterPro" id="IPR002156">
    <property type="entry name" value="RNaseH_domain"/>
</dbReference>
<evidence type="ECO:0000256" key="2">
    <source>
        <dbReference type="ARBA" id="ARBA00005300"/>
    </source>
</evidence>
<accession>A0A0C9TE72</accession>
<evidence type="ECO:0000313" key="10">
    <source>
        <dbReference type="Proteomes" id="UP000053647"/>
    </source>
</evidence>
<dbReference type="Pfam" id="PF00075">
    <property type="entry name" value="RNase_H"/>
    <property type="match status" value="1"/>
</dbReference>
<dbReference type="GO" id="GO:0043137">
    <property type="term" value="P:DNA replication, removal of RNA primer"/>
    <property type="evidence" value="ECO:0007669"/>
    <property type="project" value="TreeGrafter"/>
</dbReference>
<keyword evidence="6" id="KW-0255">Endonuclease</keyword>
<dbReference type="PANTHER" id="PTHR10642">
    <property type="entry name" value="RIBONUCLEASE H1"/>
    <property type="match status" value="1"/>
</dbReference>
<dbReference type="OrthoDB" id="407198at2759"/>
<dbReference type="EMBL" id="KN819347">
    <property type="protein sequence ID" value="KIJ13895.1"/>
    <property type="molecule type" value="Genomic_DNA"/>
</dbReference>
<sequence>MCRLYEETHCHLCPLVFTDGACMGNGKDNAKSGLGIAFGDAGEHQASIPVDDMLDEGRRTNQRAELLATRAGLNMICDHDAEELLEKKEEIKRKRLGDLDRTVIVIATDSKYVVEGMTEWLPAWKERGWQKTDGNQPANLDLFQKLQAEVEARERQLGCKIKFWHVKREYNQIADGLAKDAARRATSVVPVVYSLGMTIVSY</sequence>
<evidence type="ECO:0000256" key="1">
    <source>
        <dbReference type="ARBA" id="ARBA00000077"/>
    </source>
</evidence>
<keyword evidence="7" id="KW-0378">Hydrolase</keyword>
<evidence type="ECO:0000256" key="7">
    <source>
        <dbReference type="ARBA" id="ARBA00022801"/>
    </source>
</evidence>
<evidence type="ECO:0000256" key="4">
    <source>
        <dbReference type="ARBA" id="ARBA00022722"/>
    </source>
</evidence>
<feature type="domain" description="RNase H type-1" evidence="8">
    <location>
        <begin position="10"/>
        <end position="183"/>
    </location>
</feature>
<dbReference type="PANTHER" id="PTHR10642:SF26">
    <property type="entry name" value="RIBONUCLEASE H1"/>
    <property type="match status" value="1"/>
</dbReference>
<name>A0A0C9TE72_PAXIN</name>
<gene>
    <name evidence="9" type="ORF">PAXINDRAFT_80066</name>
</gene>
<keyword evidence="10" id="KW-1185">Reference proteome</keyword>
<organism evidence="9 10">
    <name type="scientific">Paxillus involutus ATCC 200175</name>
    <dbReference type="NCBI Taxonomy" id="664439"/>
    <lineage>
        <taxon>Eukaryota</taxon>
        <taxon>Fungi</taxon>
        <taxon>Dikarya</taxon>
        <taxon>Basidiomycota</taxon>
        <taxon>Agaricomycotina</taxon>
        <taxon>Agaricomycetes</taxon>
        <taxon>Agaricomycetidae</taxon>
        <taxon>Boletales</taxon>
        <taxon>Paxilineae</taxon>
        <taxon>Paxillaceae</taxon>
        <taxon>Paxillus</taxon>
    </lineage>
</organism>
<dbReference type="InterPro" id="IPR012337">
    <property type="entry name" value="RNaseH-like_sf"/>
</dbReference>
<dbReference type="GO" id="GO:0003676">
    <property type="term" value="F:nucleic acid binding"/>
    <property type="evidence" value="ECO:0007669"/>
    <property type="project" value="InterPro"/>
</dbReference>
<dbReference type="InterPro" id="IPR036397">
    <property type="entry name" value="RNaseH_sf"/>
</dbReference>
<dbReference type="Proteomes" id="UP000053647">
    <property type="component" value="Unassembled WGS sequence"/>
</dbReference>
<dbReference type="SUPFAM" id="SSF53098">
    <property type="entry name" value="Ribonuclease H-like"/>
    <property type="match status" value="1"/>
</dbReference>
<dbReference type="EC" id="3.1.26.4" evidence="3"/>
<dbReference type="InterPro" id="IPR050092">
    <property type="entry name" value="RNase_H"/>
</dbReference>
<dbReference type="AlphaFoldDB" id="A0A0C9TE72"/>
<dbReference type="HOGENOM" id="CLU_030894_4_0_1"/>
<proteinExistence type="inferred from homology"/>
<reference evidence="9 10" key="1">
    <citation type="submission" date="2014-06" db="EMBL/GenBank/DDBJ databases">
        <authorList>
            <consortium name="DOE Joint Genome Institute"/>
            <person name="Kuo A."/>
            <person name="Kohler A."/>
            <person name="Nagy L.G."/>
            <person name="Floudas D."/>
            <person name="Copeland A."/>
            <person name="Barry K.W."/>
            <person name="Cichocki N."/>
            <person name="Veneault-Fourrey C."/>
            <person name="LaButti K."/>
            <person name="Lindquist E.A."/>
            <person name="Lipzen A."/>
            <person name="Lundell T."/>
            <person name="Morin E."/>
            <person name="Murat C."/>
            <person name="Sun H."/>
            <person name="Tunlid A."/>
            <person name="Henrissat B."/>
            <person name="Grigoriev I.V."/>
            <person name="Hibbett D.S."/>
            <person name="Martin F."/>
            <person name="Nordberg H.P."/>
            <person name="Cantor M.N."/>
            <person name="Hua S.X."/>
        </authorList>
    </citation>
    <scope>NUCLEOTIDE SEQUENCE [LARGE SCALE GENOMIC DNA]</scope>
    <source>
        <strain evidence="9 10">ATCC 200175</strain>
    </source>
</reference>
<reference evidence="10" key="2">
    <citation type="submission" date="2015-01" db="EMBL/GenBank/DDBJ databases">
        <title>Evolutionary Origins and Diversification of the Mycorrhizal Mutualists.</title>
        <authorList>
            <consortium name="DOE Joint Genome Institute"/>
            <consortium name="Mycorrhizal Genomics Consortium"/>
            <person name="Kohler A."/>
            <person name="Kuo A."/>
            <person name="Nagy L.G."/>
            <person name="Floudas D."/>
            <person name="Copeland A."/>
            <person name="Barry K.W."/>
            <person name="Cichocki N."/>
            <person name="Veneault-Fourrey C."/>
            <person name="LaButti K."/>
            <person name="Lindquist E.A."/>
            <person name="Lipzen A."/>
            <person name="Lundell T."/>
            <person name="Morin E."/>
            <person name="Murat C."/>
            <person name="Riley R."/>
            <person name="Ohm R."/>
            <person name="Sun H."/>
            <person name="Tunlid A."/>
            <person name="Henrissat B."/>
            <person name="Grigoriev I.V."/>
            <person name="Hibbett D.S."/>
            <person name="Martin F."/>
        </authorList>
    </citation>
    <scope>NUCLEOTIDE SEQUENCE [LARGE SCALE GENOMIC DNA]</scope>
    <source>
        <strain evidence="10">ATCC 200175</strain>
    </source>
</reference>
<evidence type="ECO:0000256" key="5">
    <source>
        <dbReference type="ARBA" id="ARBA00022723"/>
    </source>
</evidence>
<dbReference type="GO" id="GO:0004523">
    <property type="term" value="F:RNA-DNA hybrid ribonuclease activity"/>
    <property type="evidence" value="ECO:0007669"/>
    <property type="project" value="UniProtKB-EC"/>
</dbReference>
<evidence type="ECO:0000256" key="6">
    <source>
        <dbReference type="ARBA" id="ARBA00022759"/>
    </source>
</evidence>
<dbReference type="CDD" id="cd13934">
    <property type="entry name" value="RNase_H_Dikarya_like"/>
    <property type="match status" value="1"/>
</dbReference>
<evidence type="ECO:0000313" key="9">
    <source>
        <dbReference type="EMBL" id="KIJ13895.1"/>
    </source>
</evidence>
<dbReference type="Gene3D" id="3.30.420.10">
    <property type="entry name" value="Ribonuclease H-like superfamily/Ribonuclease H"/>
    <property type="match status" value="1"/>
</dbReference>
<dbReference type="PROSITE" id="PS50879">
    <property type="entry name" value="RNASE_H_1"/>
    <property type="match status" value="1"/>
</dbReference>
<keyword evidence="5" id="KW-0479">Metal-binding</keyword>
<comment type="catalytic activity">
    <reaction evidence="1">
        <text>Endonucleolytic cleavage to 5'-phosphomonoester.</text>
        <dbReference type="EC" id="3.1.26.4"/>
    </reaction>
</comment>
<dbReference type="GO" id="GO:0046872">
    <property type="term" value="F:metal ion binding"/>
    <property type="evidence" value="ECO:0007669"/>
    <property type="project" value="UniProtKB-KW"/>
</dbReference>
<evidence type="ECO:0000256" key="3">
    <source>
        <dbReference type="ARBA" id="ARBA00012180"/>
    </source>
</evidence>
<keyword evidence="4" id="KW-0540">Nuclease</keyword>
<comment type="similarity">
    <text evidence="2">Belongs to the RNase H family.</text>
</comment>
<evidence type="ECO:0000259" key="8">
    <source>
        <dbReference type="PROSITE" id="PS50879"/>
    </source>
</evidence>
<protein>
    <recommendedName>
        <fullName evidence="3">ribonuclease H</fullName>
        <ecNumber evidence="3">3.1.26.4</ecNumber>
    </recommendedName>
</protein>